<evidence type="ECO:0000313" key="2">
    <source>
        <dbReference type="EMBL" id="CAB3402939.1"/>
    </source>
</evidence>
<gene>
    <name evidence="2" type="ORF">CBOVIS_LOCUS5473</name>
</gene>
<dbReference type="InterPro" id="IPR006583">
    <property type="entry name" value="PAN-3_domain"/>
</dbReference>
<comment type="caution">
    <text evidence="2">The sequence shown here is derived from an EMBL/GenBank/DDBJ whole genome shotgun (WGS) entry which is preliminary data.</text>
</comment>
<reference evidence="2 3" key="1">
    <citation type="submission" date="2020-04" db="EMBL/GenBank/DDBJ databases">
        <authorList>
            <person name="Laetsch R D."/>
            <person name="Stevens L."/>
            <person name="Kumar S."/>
            <person name="Blaxter L. M."/>
        </authorList>
    </citation>
    <scope>NUCLEOTIDE SEQUENCE [LARGE SCALE GENOMIC DNA]</scope>
</reference>
<feature type="domain" description="PAN-3" evidence="1">
    <location>
        <begin position="19"/>
        <end position="69"/>
    </location>
</feature>
<sequence>MHLVDAEMTGCAPIAANKPAKNLEECMIFCLSRPECIMAQYTTKCEICKQRPTVIRKSKPGSGVFVGIKFDMEMNECSKESGLKIPNSVRVSRSKMICEKTQPQGTIYGNTSLVKYTIIDDGSDQMQVEYQEKKHCDDGWAAVRRPGGIYCLNVFSDPNPVDEYMARTYCQQKGAVLSGLQDKMEFNIVQKKAKNAAWLYTFLRDECFYDDFAPICKQFPFIWKDPSVTGTDGFIFPTPFPPIGKTYYLPTKECWLVDPNLDYLTSRKCKCLDDYLGGTCSWNIYSYVCSKPGA</sequence>
<dbReference type="InterPro" id="IPR016186">
    <property type="entry name" value="C-type_lectin-like/link_sf"/>
</dbReference>
<accession>A0A8S1EPV2</accession>
<dbReference type="Proteomes" id="UP000494206">
    <property type="component" value="Unassembled WGS sequence"/>
</dbReference>
<dbReference type="Pfam" id="PF08277">
    <property type="entry name" value="PAN_3"/>
    <property type="match status" value="1"/>
</dbReference>
<proteinExistence type="predicted"/>
<dbReference type="EMBL" id="CADEPM010000003">
    <property type="protein sequence ID" value="CAB3402939.1"/>
    <property type="molecule type" value="Genomic_DNA"/>
</dbReference>
<evidence type="ECO:0000259" key="1">
    <source>
        <dbReference type="Pfam" id="PF08277"/>
    </source>
</evidence>
<dbReference type="InterPro" id="IPR016187">
    <property type="entry name" value="CTDL_fold"/>
</dbReference>
<dbReference type="SUPFAM" id="SSF56436">
    <property type="entry name" value="C-type lectin-like"/>
    <property type="match status" value="1"/>
</dbReference>
<dbReference type="PANTHER" id="PTHR23124">
    <property type="entry name" value="C-TYPE LECTIN DOMAIN-CONTAINING PROTEIN-RELATED-RELATED"/>
    <property type="match status" value="1"/>
</dbReference>
<name>A0A8S1EPV2_9PELO</name>
<evidence type="ECO:0000313" key="3">
    <source>
        <dbReference type="Proteomes" id="UP000494206"/>
    </source>
</evidence>
<keyword evidence="3" id="KW-1185">Reference proteome</keyword>
<dbReference type="Gene3D" id="3.10.100.10">
    <property type="entry name" value="Mannose-Binding Protein A, subunit A"/>
    <property type="match status" value="1"/>
</dbReference>
<dbReference type="AlphaFoldDB" id="A0A8S1EPV2"/>
<protein>
    <recommendedName>
        <fullName evidence="1">PAN-3 domain-containing protein</fullName>
    </recommendedName>
</protein>
<organism evidence="2 3">
    <name type="scientific">Caenorhabditis bovis</name>
    <dbReference type="NCBI Taxonomy" id="2654633"/>
    <lineage>
        <taxon>Eukaryota</taxon>
        <taxon>Metazoa</taxon>
        <taxon>Ecdysozoa</taxon>
        <taxon>Nematoda</taxon>
        <taxon>Chromadorea</taxon>
        <taxon>Rhabditida</taxon>
        <taxon>Rhabditina</taxon>
        <taxon>Rhabditomorpha</taxon>
        <taxon>Rhabditoidea</taxon>
        <taxon>Rhabditidae</taxon>
        <taxon>Peloderinae</taxon>
        <taxon>Caenorhabditis</taxon>
    </lineage>
</organism>